<sequence length="213" mass="22281">MAFLSITALISFFLVAIWTTKATGQDGCQTMTDSENGQVTCAPILDIPAASIEAASTTRTTYGPIWGIPVPTPDWKTSVVSKRGLSVAAVSPSNTCAVEVHTTTETVPPLTLTFSGTAFSQGEWTVTNTYTSTVCTEPAATSNSQSTSYHFTTKKNTHTSSSAASMTSLPASVSASWWESLPGFTADSATARGVTDEPSAAKFTPTPHHHGPP</sequence>
<keyword evidence="4" id="KW-1185">Reference proteome</keyword>
<feature type="region of interest" description="Disordered" evidence="1">
    <location>
        <begin position="188"/>
        <end position="213"/>
    </location>
</feature>
<evidence type="ECO:0000256" key="2">
    <source>
        <dbReference type="SAM" id="SignalP"/>
    </source>
</evidence>
<feature type="chain" id="PRO_5040253190" evidence="2">
    <location>
        <begin position="25"/>
        <end position="213"/>
    </location>
</feature>
<feature type="signal peptide" evidence="2">
    <location>
        <begin position="1"/>
        <end position="24"/>
    </location>
</feature>
<proteinExistence type="predicted"/>
<keyword evidence="2" id="KW-0732">Signal</keyword>
<name>A0A9Q0ATJ5_9PEZI</name>
<dbReference type="Proteomes" id="UP000829685">
    <property type="component" value="Unassembled WGS sequence"/>
</dbReference>
<evidence type="ECO:0000313" key="3">
    <source>
        <dbReference type="EMBL" id="KAI1878712.1"/>
    </source>
</evidence>
<protein>
    <submittedName>
        <fullName evidence="3">Uncharacterized protein</fullName>
    </submittedName>
</protein>
<dbReference type="AlphaFoldDB" id="A0A9Q0ATJ5"/>
<gene>
    <name evidence="3" type="ORF">JX265_002889</name>
</gene>
<evidence type="ECO:0000256" key="1">
    <source>
        <dbReference type="SAM" id="MobiDB-lite"/>
    </source>
</evidence>
<comment type="caution">
    <text evidence="3">The sequence shown here is derived from an EMBL/GenBank/DDBJ whole genome shotgun (WGS) entry which is preliminary data.</text>
</comment>
<evidence type="ECO:0000313" key="4">
    <source>
        <dbReference type="Proteomes" id="UP000829685"/>
    </source>
</evidence>
<accession>A0A9Q0ATJ5</accession>
<dbReference type="EMBL" id="JAFIMR010000005">
    <property type="protein sequence ID" value="KAI1878712.1"/>
    <property type="molecule type" value="Genomic_DNA"/>
</dbReference>
<organism evidence="3 4">
    <name type="scientific">Neoarthrinium moseri</name>
    <dbReference type="NCBI Taxonomy" id="1658444"/>
    <lineage>
        <taxon>Eukaryota</taxon>
        <taxon>Fungi</taxon>
        <taxon>Dikarya</taxon>
        <taxon>Ascomycota</taxon>
        <taxon>Pezizomycotina</taxon>
        <taxon>Sordariomycetes</taxon>
        <taxon>Xylariomycetidae</taxon>
        <taxon>Amphisphaeriales</taxon>
        <taxon>Apiosporaceae</taxon>
        <taxon>Neoarthrinium</taxon>
    </lineage>
</organism>
<reference evidence="3" key="1">
    <citation type="submission" date="2021-03" db="EMBL/GenBank/DDBJ databases">
        <title>Revisited historic fungal species revealed as producer of novel bioactive compounds through whole genome sequencing and comparative genomics.</title>
        <authorList>
            <person name="Vignolle G.A."/>
            <person name="Hochenegger N."/>
            <person name="Mach R.L."/>
            <person name="Mach-Aigner A.R."/>
            <person name="Javad Rahimi M."/>
            <person name="Salim K.A."/>
            <person name="Chan C.M."/>
            <person name="Lim L.B.L."/>
            <person name="Cai F."/>
            <person name="Druzhinina I.S."/>
            <person name="U'Ren J.M."/>
            <person name="Derntl C."/>
        </authorList>
    </citation>
    <scope>NUCLEOTIDE SEQUENCE</scope>
    <source>
        <strain evidence="3">TUCIM 5799</strain>
    </source>
</reference>